<dbReference type="PRINTS" id="PR01042">
    <property type="entry name" value="TRNASYNTHASP"/>
</dbReference>
<organism evidence="14 15">
    <name type="scientific">Vairimorpha apis BRL 01</name>
    <dbReference type="NCBI Taxonomy" id="1037528"/>
    <lineage>
        <taxon>Eukaryota</taxon>
        <taxon>Fungi</taxon>
        <taxon>Fungi incertae sedis</taxon>
        <taxon>Microsporidia</taxon>
        <taxon>Nosematidae</taxon>
        <taxon>Vairimorpha</taxon>
    </lineage>
</organism>
<dbReference type="GO" id="GO:0005524">
    <property type="term" value="F:ATP binding"/>
    <property type="evidence" value="ECO:0007669"/>
    <property type="project" value="UniProtKB-KW"/>
</dbReference>
<dbReference type="InterPro" id="IPR045864">
    <property type="entry name" value="aa-tRNA-synth_II/BPL/LPL"/>
</dbReference>
<proteinExistence type="inferred from homology"/>
<evidence type="ECO:0000256" key="1">
    <source>
        <dbReference type="ARBA" id="ARBA00004496"/>
    </source>
</evidence>
<keyword evidence="4" id="KW-0963">Cytoplasm</keyword>
<evidence type="ECO:0000256" key="6">
    <source>
        <dbReference type="ARBA" id="ARBA00022741"/>
    </source>
</evidence>
<name>T0LBK2_9MICR</name>
<dbReference type="Gene3D" id="2.40.50.140">
    <property type="entry name" value="Nucleic acid-binding proteins"/>
    <property type="match status" value="1"/>
</dbReference>
<dbReference type="InterPro" id="IPR004365">
    <property type="entry name" value="NA-bd_OB_tRNA"/>
</dbReference>
<evidence type="ECO:0000259" key="13">
    <source>
        <dbReference type="PROSITE" id="PS50862"/>
    </source>
</evidence>
<dbReference type="InterPro" id="IPR004523">
    <property type="entry name" value="Asp-tRNA_synthase_2"/>
</dbReference>
<evidence type="ECO:0000256" key="12">
    <source>
        <dbReference type="ARBA" id="ARBA00070516"/>
    </source>
</evidence>
<keyword evidence="7" id="KW-0067">ATP-binding</keyword>
<evidence type="ECO:0000256" key="8">
    <source>
        <dbReference type="ARBA" id="ARBA00022917"/>
    </source>
</evidence>
<dbReference type="VEuPathDB" id="MicrosporidiaDB:NAPIS_ORF00759"/>
<keyword evidence="5" id="KW-0436">Ligase</keyword>
<comment type="subcellular location">
    <subcellularLocation>
        <location evidence="1">Cytoplasm</location>
    </subcellularLocation>
</comment>
<protein>
    <recommendedName>
        <fullName evidence="12">Probable aspartate--tRNA ligase, cytoplasmic</fullName>
        <ecNumber evidence="3">6.1.1.12</ecNumber>
    </recommendedName>
    <alternativeName>
        <fullName evidence="10">Aspartyl-tRNA synthetase</fullName>
    </alternativeName>
</protein>
<dbReference type="InterPro" id="IPR012340">
    <property type="entry name" value="NA-bd_OB-fold"/>
</dbReference>
<comment type="catalytic activity">
    <reaction evidence="11">
        <text>tRNA(Asp) + L-aspartate + ATP = L-aspartyl-tRNA(Asp) + AMP + diphosphate</text>
        <dbReference type="Rhea" id="RHEA:19649"/>
        <dbReference type="Rhea" id="RHEA-COMP:9660"/>
        <dbReference type="Rhea" id="RHEA-COMP:9678"/>
        <dbReference type="ChEBI" id="CHEBI:29991"/>
        <dbReference type="ChEBI" id="CHEBI:30616"/>
        <dbReference type="ChEBI" id="CHEBI:33019"/>
        <dbReference type="ChEBI" id="CHEBI:78442"/>
        <dbReference type="ChEBI" id="CHEBI:78516"/>
        <dbReference type="ChEBI" id="CHEBI:456215"/>
        <dbReference type="EC" id="6.1.1.12"/>
    </reaction>
</comment>
<dbReference type="PANTHER" id="PTHR43450">
    <property type="entry name" value="ASPARTYL-TRNA SYNTHETASE"/>
    <property type="match status" value="1"/>
</dbReference>
<keyword evidence="6" id="KW-0547">Nucleotide-binding</keyword>
<dbReference type="Pfam" id="PF01336">
    <property type="entry name" value="tRNA_anti-codon"/>
    <property type="match status" value="1"/>
</dbReference>
<keyword evidence="15" id="KW-1185">Reference proteome</keyword>
<feature type="domain" description="Aminoacyl-transfer RNA synthetases class-II family profile" evidence="13">
    <location>
        <begin position="169"/>
        <end position="463"/>
    </location>
</feature>
<evidence type="ECO:0000256" key="2">
    <source>
        <dbReference type="ARBA" id="ARBA00005312"/>
    </source>
</evidence>
<comment type="similarity">
    <text evidence="2">Belongs to the class-II aminoacyl-tRNA synthetase family. Type 2 subfamily.</text>
</comment>
<dbReference type="Gene3D" id="3.30.930.10">
    <property type="entry name" value="Bira Bifunctional Protein, Domain 2"/>
    <property type="match status" value="1"/>
</dbReference>
<reference evidence="14 15" key="1">
    <citation type="journal article" date="2013" name="BMC Genomics">
        <title>Genome sequencing and comparative genomics of honey bee microsporidia, Nosema apis reveal novel insights into host-parasite interactions.</title>
        <authorList>
            <person name="Chen Yp."/>
            <person name="Pettis J.S."/>
            <person name="Zhao Y."/>
            <person name="Liu X."/>
            <person name="Tallon L.J."/>
            <person name="Sadzewicz L.D."/>
            <person name="Li R."/>
            <person name="Zheng H."/>
            <person name="Huang S."/>
            <person name="Zhang X."/>
            <person name="Hamilton M.C."/>
            <person name="Pernal S.F."/>
            <person name="Melathopoulos A.P."/>
            <person name="Yan X."/>
            <person name="Evans J.D."/>
        </authorList>
    </citation>
    <scope>NUCLEOTIDE SEQUENCE [LARGE SCALE GENOMIC DNA]</scope>
    <source>
        <strain evidence="14 15">BRL 01</strain>
    </source>
</reference>
<evidence type="ECO:0000256" key="3">
    <source>
        <dbReference type="ARBA" id="ARBA00012841"/>
    </source>
</evidence>
<keyword evidence="8" id="KW-0648">Protein biosynthesis</keyword>
<dbReference type="GO" id="GO:0005829">
    <property type="term" value="C:cytosol"/>
    <property type="evidence" value="ECO:0007669"/>
    <property type="project" value="TreeGrafter"/>
</dbReference>
<gene>
    <name evidence="14" type="ORF">NAPIS_ORF00759</name>
</gene>
<sequence length="463" mass="53852">MSNIEKDVSNISIIEKTTLSKITTSQIKKLVKFTGFVMNIKIGKKFSFIIIRDQTITIQCISNTTLEIKKITNESFVEIEGEVCETKNLVKSCSIQNIEINVKKLKILSLSDSNLPFPYKDVSYNIQDQIKYGVNPVSYHLCLDNRSLYMRSPQGYSFVRLINGFMFSFREFLHKSEFIEVKTPKLIEGASEGGANCFTVDFFKQKACLAQSPQLYKQMCIIGGLKKVYEIGHVYRAEESNINRYLSEFVGYDLEMEIDGDYNNLIYFIYDLLKYIFKYIEREYKQELEIIKQYYPFDDFKMLETPVVLTHRECIDLLKSENIEIDYNDDFNNENEKKLGKIIKQKYITDIFVCKDYPVSCRPFYTYVDKDTNLTRSYDFIVRGEEVLSGAQRINQYNELLEAVKANNINPDSLKGYLEAFKIGAPPHGGCGMGLERLMKAYFGSKDIRHFSLFPRDPNRLYP</sequence>
<evidence type="ECO:0000256" key="5">
    <source>
        <dbReference type="ARBA" id="ARBA00022598"/>
    </source>
</evidence>
<dbReference type="FunFam" id="3.30.930.10:FF:000038">
    <property type="entry name" value="Aspartate--tRNA ligase"/>
    <property type="match status" value="1"/>
</dbReference>
<dbReference type="OrthoDB" id="372395at2759"/>
<evidence type="ECO:0000256" key="4">
    <source>
        <dbReference type="ARBA" id="ARBA00022490"/>
    </source>
</evidence>
<dbReference type="EMBL" id="KE647110">
    <property type="protein sequence ID" value="EQB61664.1"/>
    <property type="molecule type" value="Genomic_DNA"/>
</dbReference>
<dbReference type="Proteomes" id="UP000053780">
    <property type="component" value="Unassembled WGS sequence"/>
</dbReference>
<dbReference type="PROSITE" id="PS50862">
    <property type="entry name" value="AA_TRNA_LIGASE_II"/>
    <property type="match status" value="1"/>
</dbReference>
<dbReference type="Pfam" id="PF00152">
    <property type="entry name" value="tRNA-synt_2"/>
    <property type="match status" value="1"/>
</dbReference>
<dbReference type="PANTHER" id="PTHR43450:SF1">
    <property type="entry name" value="ASPARTATE--TRNA LIGASE, CYTOPLASMIC"/>
    <property type="match status" value="1"/>
</dbReference>
<keyword evidence="9 14" id="KW-0030">Aminoacyl-tRNA synthetase</keyword>
<dbReference type="SUPFAM" id="SSF50249">
    <property type="entry name" value="Nucleic acid-binding proteins"/>
    <property type="match status" value="1"/>
</dbReference>
<evidence type="ECO:0000256" key="7">
    <source>
        <dbReference type="ARBA" id="ARBA00022840"/>
    </source>
</evidence>
<evidence type="ECO:0000256" key="9">
    <source>
        <dbReference type="ARBA" id="ARBA00023146"/>
    </source>
</evidence>
<dbReference type="GO" id="GO:0004815">
    <property type="term" value="F:aspartate-tRNA ligase activity"/>
    <property type="evidence" value="ECO:0007669"/>
    <property type="project" value="UniProtKB-EC"/>
</dbReference>
<dbReference type="AlphaFoldDB" id="T0LBK2"/>
<dbReference type="GO" id="GO:0006422">
    <property type="term" value="P:aspartyl-tRNA aminoacylation"/>
    <property type="evidence" value="ECO:0007669"/>
    <property type="project" value="InterPro"/>
</dbReference>
<evidence type="ECO:0000313" key="15">
    <source>
        <dbReference type="Proteomes" id="UP000053780"/>
    </source>
</evidence>
<accession>T0LBK2</accession>
<dbReference type="NCBIfam" id="NF003483">
    <property type="entry name" value="PRK05159.1"/>
    <property type="match status" value="1"/>
</dbReference>
<dbReference type="GO" id="GO:0017101">
    <property type="term" value="C:aminoacyl-tRNA synthetase multienzyme complex"/>
    <property type="evidence" value="ECO:0007669"/>
    <property type="project" value="TreeGrafter"/>
</dbReference>
<dbReference type="GO" id="GO:0003723">
    <property type="term" value="F:RNA binding"/>
    <property type="evidence" value="ECO:0007669"/>
    <property type="project" value="TreeGrafter"/>
</dbReference>
<dbReference type="InterPro" id="IPR006195">
    <property type="entry name" value="aa-tRNA-synth_II"/>
</dbReference>
<dbReference type="EC" id="6.1.1.12" evidence="3"/>
<evidence type="ECO:0000313" key="14">
    <source>
        <dbReference type="EMBL" id="EQB61664.1"/>
    </source>
</evidence>
<evidence type="ECO:0000256" key="10">
    <source>
        <dbReference type="ARBA" id="ARBA00033155"/>
    </source>
</evidence>
<evidence type="ECO:0000256" key="11">
    <source>
        <dbReference type="ARBA" id="ARBA00047904"/>
    </source>
</evidence>
<dbReference type="HOGENOM" id="CLU_004553_2_1_1"/>
<dbReference type="InterPro" id="IPR004364">
    <property type="entry name" value="Aa-tRNA-synt_II"/>
</dbReference>
<dbReference type="InterPro" id="IPR002312">
    <property type="entry name" value="Asp/Asn-tRNA-synth_IIb"/>
</dbReference>
<dbReference type="SUPFAM" id="SSF55681">
    <property type="entry name" value="Class II aaRS and biotin synthetases"/>
    <property type="match status" value="1"/>
</dbReference>